<dbReference type="GO" id="GO:0006012">
    <property type="term" value="P:galactose metabolic process"/>
    <property type="evidence" value="ECO:0007669"/>
    <property type="project" value="TreeGrafter"/>
</dbReference>
<organism evidence="7">
    <name type="scientific">Chlamydomonas leiostraca</name>
    <dbReference type="NCBI Taxonomy" id="1034604"/>
    <lineage>
        <taxon>Eukaryota</taxon>
        <taxon>Viridiplantae</taxon>
        <taxon>Chlorophyta</taxon>
        <taxon>core chlorophytes</taxon>
        <taxon>Chlorophyceae</taxon>
        <taxon>CS clade</taxon>
        <taxon>Chlamydomonadales</taxon>
        <taxon>Chlamydomonadaceae</taxon>
        <taxon>Chlamydomonas</taxon>
    </lineage>
</organism>
<keyword evidence="2" id="KW-0808">Transferase</keyword>
<dbReference type="PRINTS" id="PR00959">
    <property type="entry name" value="MEVGALKINASE"/>
</dbReference>
<dbReference type="InterPro" id="IPR036554">
    <property type="entry name" value="GHMP_kinase_C_sf"/>
</dbReference>
<gene>
    <name evidence="7" type="ORF">CLEI1391_LOCUS14149</name>
</gene>
<dbReference type="PROSITE" id="PS00627">
    <property type="entry name" value="GHMP_KINASES_ATP"/>
    <property type="match status" value="1"/>
</dbReference>
<sequence length="351" mass="37027">MAVQEIFVPGRLCLFGEHSDWAGAFRAQNAEISPGKTIVVGTEEGLYAQAQPLDDKVIIFSSTTDAGEKSTVQFPLDTDTLLHEAQKGGFFSYVAGVAYRISVNHQVGGIRIDNYRTTLPLGKGLSSSAAVCVLVARAFNRVYGLQLTVRGEMEYAYLGEVTTPSKCGRMDQACAYGALVAMSYDADILRIAPASLAVPLHMVLVDLKAAKDTTAILQGLQRAYPTASDDKSQALQQLLGDINLGVCERALAAMAAGDLPGLGALMREAQSEFDARAGPMCPEQLTAPVLHKVLTYAPIQGLIHGAKGVGSQGDGTAQILCKDAGAQAAVCRILSEELGMGVMPLTVPATH</sequence>
<keyword evidence="3" id="KW-0547">Nucleotide-binding</keyword>
<dbReference type="EMBL" id="HBFB01025240">
    <property type="protein sequence ID" value="CAD8688776.1"/>
    <property type="molecule type" value="Transcribed_RNA"/>
</dbReference>
<dbReference type="InterPro" id="IPR014721">
    <property type="entry name" value="Ribsml_uS5_D2-typ_fold_subgr"/>
</dbReference>
<dbReference type="PANTHER" id="PTHR10457">
    <property type="entry name" value="MEVALONATE KINASE/GALACTOKINASE"/>
    <property type="match status" value="1"/>
</dbReference>
<name>A0A7S0RXD3_9CHLO</name>
<accession>A0A7S0RXD3</accession>
<evidence type="ECO:0000259" key="6">
    <source>
        <dbReference type="Pfam" id="PF00288"/>
    </source>
</evidence>
<proteinExistence type="inferred from homology"/>
<evidence type="ECO:0000256" key="1">
    <source>
        <dbReference type="ARBA" id="ARBA00006566"/>
    </source>
</evidence>
<dbReference type="InterPro" id="IPR006203">
    <property type="entry name" value="GHMP_knse_ATP-bd_CS"/>
</dbReference>
<dbReference type="SUPFAM" id="SSF55060">
    <property type="entry name" value="GHMP Kinase, C-terminal domain"/>
    <property type="match status" value="1"/>
</dbReference>
<evidence type="ECO:0000256" key="4">
    <source>
        <dbReference type="ARBA" id="ARBA00022777"/>
    </source>
</evidence>
<keyword evidence="5" id="KW-0067">ATP-binding</keyword>
<dbReference type="Gene3D" id="3.30.230.10">
    <property type="match status" value="1"/>
</dbReference>
<feature type="domain" description="GHMP kinase N-terminal" evidence="6">
    <location>
        <begin position="93"/>
        <end position="177"/>
    </location>
</feature>
<dbReference type="GO" id="GO:0004335">
    <property type="term" value="F:galactokinase activity"/>
    <property type="evidence" value="ECO:0007669"/>
    <property type="project" value="TreeGrafter"/>
</dbReference>
<comment type="similarity">
    <text evidence="1">Belongs to the GHMP kinase family. GalK subfamily.</text>
</comment>
<dbReference type="Pfam" id="PF00288">
    <property type="entry name" value="GHMP_kinases_N"/>
    <property type="match status" value="1"/>
</dbReference>
<dbReference type="InterPro" id="IPR006204">
    <property type="entry name" value="GHMP_kinase_N_dom"/>
</dbReference>
<dbReference type="Gene3D" id="3.30.70.890">
    <property type="entry name" value="GHMP kinase, C-terminal domain"/>
    <property type="match status" value="1"/>
</dbReference>
<protein>
    <recommendedName>
        <fullName evidence="6">GHMP kinase N-terminal domain-containing protein</fullName>
    </recommendedName>
</protein>
<dbReference type="AlphaFoldDB" id="A0A7S0RXD3"/>
<dbReference type="SUPFAM" id="SSF54211">
    <property type="entry name" value="Ribosomal protein S5 domain 2-like"/>
    <property type="match status" value="1"/>
</dbReference>
<evidence type="ECO:0000256" key="5">
    <source>
        <dbReference type="ARBA" id="ARBA00022840"/>
    </source>
</evidence>
<evidence type="ECO:0000313" key="7">
    <source>
        <dbReference type="EMBL" id="CAD8688776.1"/>
    </source>
</evidence>
<evidence type="ECO:0000256" key="3">
    <source>
        <dbReference type="ARBA" id="ARBA00022741"/>
    </source>
</evidence>
<dbReference type="GO" id="GO:0005524">
    <property type="term" value="F:ATP binding"/>
    <property type="evidence" value="ECO:0007669"/>
    <property type="project" value="UniProtKB-KW"/>
</dbReference>
<evidence type="ECO:0000256" key="2">
    <source>
        <dbReference type="ARBA" id="ARBA00022679"/>
    </source>
</evidence>
<dbReference type="GO" id="GO:0005829">
    <property type="term" value="C:cytosol"/>
    <property type="evidence" value="ECO:0007669"/>
    <property type="project" value="TreeGrafter"/>
</dbReference>
<dbReference type="InterPro" id="IPR020568">
    <property type="entry name" value="Ribosomal_Su5_D2-typ_SF"/>
</dbReference>
<reference evidence="7" key="1">
    <citation type="submission" date="2021-01" db="EMBL/GenBank/DDBJ databases">
        <authorList>
            <person name="Corre E."/>
            <person name="Pelletier E."/>
            <person name="Niang G."/>
            <person name="Scheremetjew M."/>
            <person name="Finn R."/>
            <person name="Kale V."/>
            <person name="Holt S."/>
            <person name="Cochrane G."/>
            <person name="Meng A."/>
            <person name="Brown T."/>
            <person name="Cohen L."/>
        </authorList>
    </citation>
    <scope>NUCLEOTIDE SEQUENCE</scope>
    <source>
        <strain evidence="7">SAG 11-49</strain>
    </source>
</reference>
<dbReference type="PANTHER" id="PTHR10457:SF7">
    <property type="entry name" value="GALACTOKINASE-RELATED"/>
    <property type="match status" value="1"/>
</dbReference>
<keyword evidence="4" id="KW-0418">Kinase</keyword>